<evidence type="ECO:0000313" key="1">
    <source>
        <dbReference type="EMBL" id="MBD1381157.1"/>
    </source>
</evidence>
<dbReference type="GO" id="GO:0047617">
    <property type="term" value="F:fatty acyl-CoA hydrolase activity"/>
    <property type="evidence" value="ECO:0007669"/>
    <property type="project" value="TreeGrafter"/>
</dbReference>
<name>A0A926NBF2_9BACI</name>
<gene>
    <name evidence="1" type="ORF">IC621_13030</name>
</gene>
<dbReference type="PANTHER" id="PTHR31793:SF24">
    <property type="entry name" value="LONG-CHAIN ACYL-COA THIOESTERASE FADM"/>
    <property type="match status" value="1"/>
</dbReference>
<keyword evidence="2" id="KW-1185">Reference proteome</keyword>
<accession>A0A926NBF2</accession>
<dbReference type="RefSeq" id="WP_191158757.1">
    <property type="nucleotide sequence ID" value="NZ_JACXAI010000016.1"/>
</dbReference>
<dbReference type="Pfam" id="PF13279">
    <property type="entry name" value="4HBT_2"/>
    <property type="match status" value="1"/>
</dbReference>
<proteinExistence type="predicted"/>
<sequence length="155" mass="18226">MKSIIYIQPDYQTWKNGFTFFQQVKVRFSETDLFGHMNNVSPILYFEEARIEFFKHIGMMEEWMKKDSETIPVAANIQCDYMKQVYFNEVIQIFVKAFEIGNSSVNLHYLGLNENQEPCFAGQGTIVQISRRSGKAVNWLESDKKRLFEKNSVKL</sequence>
<dbReference type="Proteomes" id="UP000626844">
    <property type="component" value="Unassembled WGS sequence"/>
</dbReference>
<dbReference type="InterPro" id="IPR029069">
    <property type="entry name" value="HotDog_dom_sf"/>
</dbReference>
<dbReference type="Gene3D" id="3.10.129.10">
    <property type="entry name" value="Hotdog Thioesterase"/>
    <property type="match status" value="1"/>
</dbReference>
<dbReference type="SUPFAM" id="SSF54637">
    <property type="entry name" value="Thioesterase/thiol ester dehydrase-isomerase"/>
    <property type="match status" value="1"/>
</dbReference>
<protein>
    <submittedName>
        <fullName evidence="1">Acyl-CoA thioesterase</fullName>
    </submittedName>
</protein>
<reference evidence="1" key="1">
    <citation type="submission" date="2020-09" db="EMBL/GenBank/DDBJ databases">
        <title>A novel bacterium of genus Bacillus, isolated from South China Sea.</title>
        <authorList>
            <person name="Huang H."/>
            <person name="Mo K."/>
            <person name="Hu Y."/>
        </authorList>
    </citation>
    <scope>NUCLEOTIDE SEQUENCE</scope>
    <source>
        <strain evidence="1">IB182487</strain>
    </source>
</reference>
<evidence type="ECO:0000313" key="2">
    <source>
        <dbReference type="Proteomes" id="UP000626844"/>
    </source>
</evidence>
<dbReference type="InterPro" id="IPR050563">
    <property type="entry name" value="4-hydroxybenzoyl-CoA_TE"/>
</dbReference>
<dbReference type="EMBL" id="JACXAI010000016">
    <property type="protein sequence ID" value="MBD1381157.1"/>
    <property type="molecule type" value="Genomic_DNA"/>
</dbReference>
<dbReference type="AlphaFoldDB" id="A0A926NBF2"/>
<dbReference type="CDD" id="cd00586">
    <property type="entry name" value="4HBT"/>
    <property type="match status" value="1"/>
</dbReference>
<comment type="caution">
    <text evidence="1">The sequence shown here is derived from an EMBL/GenBank/DDBJ whole genome shotgun (WGS) entry which is preliminary data.</text>
</comment>
<organism evidence="1 2">
    <name type="scientific">Metabacillus arenae</name>
    <dbReference type="NCBI Taxonomy" id="2771434"/>
    <lineage>
        <taxon>Bacteria</taxon>
        <taxon>Bacillati</taxon>
        <taxon>Bacillota</taxon>
        <taxon>Bacilli</taxon>
        <taxon>Bacillales</taxon>
        <taxon>Bacillaceae</taxon>
        <taxon>Metabacillus</taxon>
    </lineage>
</organism>
<dbReference type="PANTHER" id="PTHR31793">
    <property type="entry name" value="4-HYDROXYBENZOYL-COA THIOESTERASE FAMILY MEMBER"/>
    <property type="match status" value="1"/>
</dbReference>